<dbReference type="EMBL" id="JACAZI010000008">
    <property type="protein sequence ID" value="KAF7354217.1"/>
    <property type="molecule type" value="Genomic_DNA"/>
</dbReference>
<dbReference type="PANTHER" id="PTHR43157:SF31">
    <property type="entry name" value="PHOSPHATIDYLINOSITOL-GLYCAN BIOSYNTHESIS CLASS F PROTEIN"/>
    <property type="match status" value="1"/>
</dbReference>
<dbReference type="PANTHER" id="PTHR43157">
    <property type="entry name" value="PHOSPHATIDYLINOSITOL-GLYCAN BIOSYNTHESIS CLASS F PROTEIN-RELATED"/>
    <property type="match status" value="1"/>
</dbReference>
<reference evidence="2" key="1">
    <citation type="submission" date="2020-05" db="EMBL/GenBank/DDBJ databases">
        <title>Mycena genomes resolve the evolution of fungal bioluminescence.</title>
        <authorList>
            <person name="Tsai I.J."/>
        </authorList>
    </citation>
    <scope>NUCLEOTIDE SEQUENCE</scope>
    <source>
        <strain evidence="2">CCC161011</strain>
    </source>
</reference>
<evidence type="ECO:0000313" key="2">
    <source>
        <dbReference type="EMBL" id="KAF7354217.1"/>
    </source>
</evidence>
<dbReference type="InterPro" id="IPR036291">
    <property type="entry name" value="NAD(P)-bd_dom_sf"/>
</dbReference>
<protein>
    <submittedName>
        <fullName evidence="2">NAD-binding protein</fullName>
    </submittedName>
</protein>
<evidence type="ECO:0000313" key="3">
    <source>
        <dbReference type="Proteomes" id="UP000620124"/>
    </source>
</evidence>
<keyword evidence="3" id="KW-1185">Reference proteome</keyword>
<sequence length="321" mass="34988">MGRKSIREEDLVDLNGKVVLVTGGNTGIGYATVQMLARRGARVYMGARNGVRAAEAIERLKAENMGDGSVHWLELDLSDSRLASQAAKEFLQREDRLDILINNAGVQPNEHPFKLTADGLLDIMVINHISPFVLTEALLPLMKRTAAEPGSDVRIVNVTSYRHTDVAPETLASKEALNLNLGDSTMDKVYTYGHTKLANILHIKALQTRLTAEGVCITCLAPHPGIIATLGSHRAMESAPLGWFLTRVIAPLFFKSSREGAMPVVFAAAGPEVIGPEHAKYKGAYLTPMDVVATPSKSAQDPRLQKELYETTERIVRELGL</sequence>
<evidence type="ECO:0000256" key="1">
    <source>
        <dbReference type="ARBA" id="ARBA00023002"/>
    </source>
</evidence>
<dbReference type="GO" id="GO:0016491">
    <property type="term" value="F:oxidoreductase activity"/>
    <property type="evidence" value="ECO:0007669"/>
    <property type="project" value="UniProtKB-KW"/>
</dbReference>
<dbReference type="Pfam" id="PF00106">
    <property type="entry name" value="adh_short"/>
    <property type="match status" value="1"/>
</dbReference>
<dbReference type="OrthoDB" id="191139at2759"/>
<dbReference type="AlphaFoldDB" id="A0A8H6Y9A3"/>
<gene>
    <name evidence="2" type="ORF">MVEN_01109400</name>
</gene>
<organism evidence="2 3">
    <name type="scientific">Mycena venus</name>
    <dbReference type="NCBI Taxonomy" id="2733690"/>
    <lineage>
        <taxon>Eukaryota</taxon>
        <taxon>Fungi</taxon>
        <taxon>Dikarya</taxon>
        <taxon>Basidiomycota</taxon>
        <taxon>Agaricomycotina</taxon>
        <taxon>Agaricomycetes</taxon>
        <taxon>Agaricomycetidae</taxon>
        <taxon>Agaricales</taxon>
        <taxon>Marasmiineae</taxon>
        <taxon>Mycenaceae</taxon>
        <taxon>Mycena</taxon>
    </lineage>
</organism>
<keyword evidence="1" id="KW-0560">Oxidoreductase</keyword>
<dbReference type="Proteomes" id="UP000620124">
    <property type="component" value="Unassembled WGS sequence"/>
</dbReference>
<dbReference type="InterPro" id="IPR002347">
    <property type="entry name" value="SDR_fam"/>
</dbReference>
<accession>A0A8H6Y9A3</accession>
<dbReference type="PRINTS" id="PR00081">
    <property type="entry name" value="GDHRDH"/>
</dbReference>
<comment type="caution">
    <text evidence="2">The sequence shown here is derived from an EMBL/GenBank/DDBJ whole genome shotgun (WGS) entry which is preliminary data.</text>
</comment>
<dbReference type="SUPFAM" id="SSF51735">
    <property type="entry name" value="NAD(P)-binding Rossmann-fold domains"/>
    <property type="match status" value="1"/>
</dbReference>
<name>A0A8H6Y9A3_9AGAR</name>
<proteinExistence type="predicted"/>
<dbReference type="Gene3D" id="3.40.50.720">
    <property type="entry name" value="NAD(P)-binding Rossmann-like Domain"/>
    <property type="match status" value="1"/>
</dbReference>